<dbReference type="Proteomes" id="UP001165960">
    <property type="component" value="Unassembled WGS sequence"/>
</dbReference>
<protein>
    <submittedName>
        <fullName evidence="1">Uncharacterized protein</fullName>
    </submittedName>
</protein>
<dbReference type="EMBL" id="QTSX02007116">
    <property type="protein sequence ID" value="KAJ9051303.1"/>
    <property type="molecule type" value="Genomic_DNA"/>
</dbReference>
<evidence type="ECO:0000313" key="1">
    <source>
        <dbReference type="EMBL" id="KAJ9051303.1"/>
    </source>
</evidence>
<keyword evidence="2" id="KW-1185">Reference proteome</keyword>
<gene>
    <name evidence="1" type="ORF">DSO57_1005888</name>
</gene>
<sequence length="352" mass="40342">MSSASFFGPQTKQYVAFNWLGVCCSGAAVGVIIWMSKLLVDVLTVEYYREPRVSRVSLNLQAAISLVDMVRHIRLLFYDSNYPIICSFMGFLLFFGEHLNMLLNVAIAANLHRMLLQGDMPGKRWFKLLWVLPLSTAFIIDFIPLIFGVYGKVFDSYCFIRLDIPGRNILKVFILYVTTYPGLLYCLFISMRVFFARAHSHAPEVFDLRFPLLKPSATPIATRFSKRIALYPFSCFITNVGFMVVSFQYDITGSRSMILLDIAFIMQSLTGVLNLVCLFFDPSLKDSSQEIIYPISGAPIKRGLRKSDLWNDFYLQPTDSVLLLPCTYPTTPEEAYRFRDDLLDVDRYLDHL</sequence>
<proteinExistence type="predicted"/>
<reference evidence="1" key="1">
    <citation type="submission" date="2022-04" db="EMBL/GenBank/DDBJ databases">
        <title>Genome of the entomopathogenic fungus Entomophthora muscae.</title>
        <authorList>
            <person name="Elya C."/>
            <person name="Lovett B.R."/>
            <person name="Lee E."/>
            <person name="Macias A.M."/>
            <person name="Hajek A.E."/>
            <person name="De Bivort B.L."/>
            <person name="Kasson M.T."/>
            <person name="De Fine Licht H.H."/>
            <person name="Stajich J.E."/>
        </authorList>
    </citation>
    <scope>NUCLEOTIDE SEQUENCE</scope>
    <source>
        <strain evidence="1">Berkeley</strain>
    </source>
</reference>
<organism evidence="1 2">
    <name type="scientific">Entomophthora muscae</name>
    <dbReference type="NCBI Taxonomy" id="34485"/>
    <lineage>
        <taxon>Eukaryota</taxon>
        <taxon>Fungi</taxon>
        <taxon>Fungi incertae sedis</taxon>
        <taxon>Zoopagomycota</taxon>
        <taxon>Entomophthoromycotina</taxon>
        <taxon>Entomophthoromycetes</taxon>
        <taxon>Entomophthorales</taxon>
        <taxon>Entomophthoraceae</taxon>
        <taxon>Entomophthora</taxon>
    </lineage>
</organism>
<name>A0ACC2RMI5_9FUNG</name>
<accession>A0ACC2RMI5</accession>
<comment type="caution">
    <text evidence="1">The sequence shown here is derived from an EMBL/GenBank/DDBJ whole genome shotgun (WGS) entry which is preliminary data.</text>
</comment>
<evidence type="ECO:0000313" key="2">
    <source>
        <dbReference type="Proteomes" id="UP001165960"/>
    </source>
</evidence>